<dbReference type="Proteomes" id="UP000244446">
    <property type="component" value="Unassembled WGS sequence"/>
</dbReference>
<feature type="compositionally biased region" description="Basic and acidic residues" evidence="1">
    <location>
        <begin position="186"/>
        <end position="198"/>
    </location>
</feature>
<name>A0A2T7G9L9_9RHOB</name>
<accession>A0A2T7G9L9</accession>
<organism evidence="2 3">
    <name type="scientific">Pelagivirga sediminicola</name>
    <dbReference type="NCBI Taxonomy" id="2170575"/>
    <lineage>
        <taxon>Bacteria</taxon>
        <taxon>Pseudomonadati</taxon>
        <taxon>Pseudomonadota</taxon>
        <taxon>Alphaproteobacteria</taxon>
        <taxon>Rhodobacterales</taxon>
        <taxon>Paracoccaceae</taxon>
        <taxon>Pelagivirga</taxon>
    </lineage>
</organism>
<evidence type="ECO:0000313" key="3">
    <source>
        <dbReference type="Proteomes" id="UP000244446"/>
    </source>
</evidence>
<comment type="caution">
    <text evidence="2">The sequence shown here is derived from an EMBL/GenBank/DDBJ whole genome shotgun (WGS) entry which is preliminary data.</text>
</comment>
<dbReference type="EMBL" id="QCYH01000002">
    <property type="protein sequence ID" value="PVA11096.1"/>
    <property type="molecule type" value="Genomic_DNA"/>
</dbReference>
<gene>
    <name evidence="2" type="ORF">DC366_04860</name>
</gene>
<protein>
    <submittedName>
        <fullName evidence="2">Uncharacterized protein</fullName>
    </submittedName>
</protein>
<sequence>MSDPVTNVEIEDVLSSIRRLVSSDDKSRPVAPAASAEVPADAERLVLTPALRVDESAAEKTAARDAPYIATTRAEPEELRGPIMPPEDAAEVTSADLPGSDESPEDATANPQTEPVAHHAPRQDSKAELQARVAELEEVVSRQADQWEPDGASDDANSGSAASHPLPWEDYVPAAEDGSPQMPDPAARERSSADKAQDEEAAPSQADDLPKNFAADDRPEANEAAAQDARDFLSAQDEFLDEDALRDLVADIVRQELQGALGERITRNVRKLVRREIHRALVSQDLQ</sequence>
<feature type="region of interest" description="Disordered" evidence="1">
    <location>
        <begin position="55"/>
        <end position="227"/>
    </location>
</feature>
<reference evidence="2 3" key="1">
    <citation type="submission" date="2018-04" db="EMBL/GenBank/DDBJ databases">
        <title>Pelagivirga bohaiensis gen. nov., sp. nov., a bacterium isolated from the Bohai Sea.</title>
        <authorList>
            <person name="Ji X."/>
        </authorList>
    </citation>
    <scope>NUCLEOTIDE SEQUENCE [LARGE SCALE GENOMIC DNA]</scope>
    <source>
        <strain evidence="2 3">BH-SD19</strain>
    </source>
</reference>
<evidence type="ECO:0000313" key="2">
    <source>
        <dbReference type="EMBL" id="PVA11096.1"/>
    </source>
</evidence>
<dbReference type="RefSeq" id="WP_108691070.1">
    <property type="nucleotide sequence ID" value="NZ_QCYH01000002.1"/>
</dbReference>
<feature type="compositionally biased region" description="Basic and acidic residues" evidence="1">
    <location>
        <begin position="208"/>
        <end position="221"/>
    </location>
</feature>
<dbReference type="AlphaFoldDB" id="A0A2T7G9L9"/>
<keyword evidence="3" id="KW-1185">Reference proteome</keyword>
<feature type="compositionally biased region" description="Low complexity" evidence="1">
    <location>
        <begin position="154"/>
        <end position="163"/>
    </location>
</feature>
<proteinExistence type="predicted"/>
<dbReference type="OrthoDB" id="7875768at2"/>
<evidence type="ECO:0000256" key="1">
    <source>
        <dbReference type="SAM" id="MobiDB-lite"/>
    </source>
</evidence>